<accession>A0A6G8S609</accession>
<reference evidence="1 2" key="1">
    <citation type="submission" date="2020-03" db="EMBL/GenBank/DDBJ databases">
        <authorList>
            <person name="Zhu W."/>
        </authorList>
    </citation>
    <scope>NUCLEOTIDE SEQUENCE [LARGE SCALE GENOMIC DNA]</scope>
    <source>
        <strain evidence="1 2">185</strain>
    </source>
</reference>
<evidence type="ECO:0000313" key="1">
    <source>
        <dbReference type="EMBL" id="QIO09605.1"/>
    </source>
</evidence>
<sequence>MKLMIILLFIIFLYVVWKFVFQPKIQGLGGNSVFDLSKLLKPSPKVINEPRIAVAEIISQEDIRMFDDVAKLLFEKAYKKSKLDYANQIQYEFLNKMPTQARSQINQFDFEEWSIYWSYKNQSLEYYASRYGIFYTHVDANGVEHKREFRSLVA</sequence>
<dbReference type="EMBL" id="CP049916">
    <property type="protein sequence ID" value="QIO09605.1"/>
    <property type="molecule type" value="Genomic_DNA"/>
</dbReference>
<name>A0A6G8S609_9GAMM</name>
<keyword evidence="2" id="KW-1185">Reference proteome</keyword>
<organism evidence="1 2">
    <name type="scientific">Acinetobacter lanii</name>
    <dbReference type="NCBI Taxonomy" id="2715163"/>
    <lineage>
        <taxon>Bacteria</taxon>
        <taxon>Pseudomonadati</taxon>
        <taxon>Pseudomonadota</taxon>
        <taxon>Gammaproteobacteria</taxon>
        <taxon>Moraxellales</taxon>
        <taxon>Moraxellaceae</taxon>
        <taxon>Acinetobacter</taxon>
    </lineage>
</organism>
<proteinExistence type="predicted"/>
<dbReference type="RefSeq" id="WP_166326109.1">
    <property type="nucleotide sequence ID" value="NZ_CP049916.1"/>
</dbReference>
<gene>
    <name evidence="1" type="ORF">G8D99_11680</name>
</gene>
<dbReference type="Proteomes" id="UP000501939">
    <property type="component" value="Chromosome"/>
</dbReference>
<dbReference type="KEGG" id="alj:G8D99_11680"/>
<dbReference type="AlphaFoldDB" id="A0A6G8S609"/>
<evidence type="ECO:0000313" key="2">
    <source>
        <dbReference type="Proteomes" id="UP000501939"/>
    </source>
</evidence>
<protein>
    <submittedName>
        <fullName evidence="1">Uncharacterized protein</fullName>
    </submittedName>
</protein>